<evidence type="ECO:0000313" key="3">
    <source>
        <dbReference type="Proteomes" id="UP000241167"/>
    </source>
</evidence>
<proteinExistence type="predicted"/>
<keyword evidence="1" id="KW-1133">Transmembrane helix</keyword>
<keyword evidence="1" id="KW-0812">Transmembrane</keyword>
<dbReference type="EMBL" id="PXYI01000006">
    <property type="protein sequence ID" value="PSJ38451.1"/>
    <property type="molecule type" value="Genomic_DNA"/>
</dbReference>
<comment type="caution">
    <text evidence="2">The sequence shown here is derived from an EMBL/GenBank/DDBJ whole genome shotgun (WGS) entry which is preliminary data.</text>
</comment>
<dbReference type="AlphaFoldDB" id="A0A2P7QKG8"/>
<dbReference type="RefSeq" id="WP_106514520.1">
    <property type="nucleotide sequence ID" value="NZ_PXYI01000006.1"/>
</dbReference>
<gene>
    <name evidence="2" type="ORF">C7I55_18620</name>
</gene>
<dbReference type="Proteomes" id="UP000241167">
    <property type="component" value="Unassembled WGS sequence"/>
</dbReference>
<name>A0A2P7QKG8_9SPHN</name>
<accession>A0A2P7QKG8</accession>
<dbReference type="OrthoDB" id="7581438at2"/>
<evidence type="ECO:0000313" key="2">
    <source>
        <dbReference type="EMBL" id="PSJ38451.1"/>
    </source>
</evidence>
<reference evidence="2 3" key="1">
    <citation type="submission" date="2018-03" db="EMBL/GenBank/DDBJ databases">
        <title>The draft genome of Sphingosinicella sp. GL-C-18.</title>
        <authorList>
            <person name="Liu L."/>
            <person name="Li L."/>
            <person name="Liang L."/>
            <person name="Zhang X."/>
            <person name="Wang T."/>
        </authorList>
    </citation>
    <scope>NUCLEOTIDE SEQUENCE [LARGE SCALE GENOMIC DNA]</scope>
    <source>
        <strain evidence="2 3">GL-C-18</strain>
    </source>
</reference>
<sequence>MQATHSNTLFREDTMLGVCEALGQDFGFNPIYLRIVLGVSLLWQPVGVIAVYFGLGVVVALSRLVVPNTPHRWLRRKKQAATVQDSAPETLDDQVPEVALAA</sequence>
<evidence type="ECO:0008006" key="4">
    <source>
        <dbReference type="Google" id="ProtNLM"/>
    </source>
</evidence>
<keyword evidence="1" id="KW-0472">Membrane</keyword>
<keyword evidence="3" id="KW-1185">Reference proteome</keyword>
<feature type="transmembrane region" description="Helical" evidence="1">
    <location>
        <begin position="42"/>
        <end position="66"/>
    </location>
</feature>
<organism evidence="2 3">
    <name type="scientific">Allosphingosinicella deserti</name>
    <dbReference type="NCBI Taxonomy" id="2116704"/>
    <lineage>
        <taxon>Bacteria</taxon>
        <taxon>Pseudomonadati</taxon>
        <taxon>Pseudomonadota</taxon>
        <taxon>Alphaproteobacteria</taxon>
        <taxon>Sphingomonadales</taxon>
        <taxon>Sphingomonadaceae</taxon>
        <taxon>Allosphingosinicella</taxon>
    </lineage>
</organism>
<evidence type="ECO:0000256" key="1">
    <source>
        <dbReference type="SAM" id="Phobius"/>
    </source>
</evidence>
<protein>
    <recommendedName>
        <fullName evidence="4">Phage shock protein PspC N-terminal domain-containing protein</fullName>
    </recommendedName>
</protein>